<dbReference type="GO" id="GO:0046403">
    <property type="term" value="F:polynucleotide 3'-phosphatase activity"/>
    <property type="evidence" value="ECO:0007669"/>
    <property type="project" value="TreeGrafter"/>
</dbReference>
<sequence>MKQIEYVLMIGVALSGKTTYRNANFNYEVVALSYFNNNRKKELEYIESCLKEGRSIIVDDTNLTVSIRKQHIDLAKKFNAKVREVFMNTSAALLEQRQKRRRDSIPLPVIYKQIKELEVPTMEEGFDQLIIKKDYEQPKST</sequence>
<dbReference type="AlphaFoldDB" id="F3KK19"/>
<dbReference type="Pfam" id="PF13671">
    <property type="entry name" value="AAA_33"/>
    <property type="match status" value="1"/>
</dbReference>
<dbReference type="InterPro" id="IPR027417">
    <property type="entry name" value="P-loop_NTPase"/>
</dbReference>
<gene>
    <name evidence="1" type="ORF">Nlim_0832</name>
</gene>
<dbReference type="Gene3D" id="3.40.50.300">
    <property type="entry name" value="P-loop containing nucleotide triphosphate hydrolases"/>
    <property type="match status" value="1"/>
</dbReference>
<evidence type="ECO:0000313" key="1">
    <source>
        <dbReference type="EMBL" id="EGG42186.1"/>
    </source>
</evidence>
<protein>
    <recommendedName>
        <fullName evidence="2">Kinase</fullName>
    </recommendedName>
</protein>
<dbReference type="HOGENOM" id="CLU_119557_0_0_2"/>
<name>F3KK19_9ARCH</name>
<proteinExistence type="predicted"/>
<reference evidence="1" key="1">
    <citation type="journal article" date="2011" name="PLoS ONE">
        <title>Genome of a low-salinity ammonia-oxidizing archaeon determined by single-cell and metagenomic analysis.</title>
        <authorList>
            <person name="Blainey P.C."/>
            <person name="Mosier A.C."/>
            <person name="Potanina A."/>
            <person name="Francis C.A."/>
            <person name="Quake S.R."/>
        </authorList>
    </citation>
    <scope>NUCLEOTIDE SEQUENCE [LARGE SCALE GENOMIC DNA]</scope>
    <source>
        <strain evidence="1">SFB1</strain>
    </source>
</reference>
<comment type="caution">
    <text evidence="1">The sequence shown here is derived from an EMBL/GenBank/DDBJ whole genome shotgun (WGS) entry which is preliminary data.</text>
</comment>
<dbReference type="STRING" id="886738.Nlim_0832"/>
<dbReference type="GO" id="GO:0003690">
    <property type="term" value="F:double-stranded DNA binding"/>
    <property type="evidence" value="ECO:0007669"/>
    <property type="project" value="TreeGrafter"/>
</dbReference>
<accession>F3KK19</accession>
<dbReference type="GO" id="GO:0046404">
    <property type="term" value="F:ATP-dependent polydeoxyribonucleotide 5'-hydroxyl-kinase activity"/>
    <property type="evidence" value="ECO:0007669"/>
    <property type="project" value="TreeGrafter"/>
</dbReference>
<organism evidence="1">
    <name type="scientific">Candidatus Nitrosarchaeum limnium SFB1</name>
    <dbReference type="NCBI Taxonomy" id="886738"/>
    <lineage>
        <taxon>Archaea</taxon>
        <taxon>Nitrososphaerota</taxon>
        <taxon>Nitrososphaeria</taxon>
        <taxon>Nitrosopumilales</taxon>
        <taxon>Nitrosopumilaceae</taxon>
        <taxon>Nitrosarchaeum</taxon>
    </lineage>
</organism>
<evidence type="ECO:0008006" key="2">
    <source>
        <dbReference type="Google" id="ProtNLM"/>
    </source>
</evidence>
<dbReference type="GO" id="GO:0006281">
    <property type="term" value="P:DNA repair"/>
    <property type="evidence" value="ECO:0007669"/>
    <property type="project" value="TreeGrafter"/>
</dbReference>
<dbReference type="PANTHER" id="PTHR12083">
    <property type="entry name" value="BIFUNCTIONAL POLYNUCLEOTIDE PHOSPHATASE/KINASE"/>
    <property type="match status" value="1"/>
</dbReference>
<dbReference type="PANTHER" id="PTHR12083:SF9">
    <property type="entry name" value="BIFUNCTIONAL POLYNUCLEOTIDE PHOSPHATASE_KINASE"/>
    <property type="match status" value="1"/>
</dbReference>
<dbReference type="Proteomes" id="UP000004348">
    <property type="component" value="Chromosome"/>
</dbReference>
<dbReference type="SUPFAM" id="SSF52540">
    <property type="entry name" value="P-loop containing nucleoside triphosphate hydrolases"/>
    <property type="match status" value="1"/>
</dbReference>
<dbReference type="EMBL" id="AEGP01000033">
    <property type="protein sequence ID" value="EGG42186.1"/>
    <property type="molecule type" value="Genomic_DNA"/>
</dbReference>